<keyword evidence="11" id="KW-1185">Reference proteome</keyword>
<feature type="domain" description="HTH myb-type" evidence="9">
    <location>
        <begin position="9"/>
        <end position="65"/>
    </location>
</feature>
<reference evidence="10" key="1">
    <citation type="submission" date="2024-02" db="EMBL/GenBank/DDBJ databases">
        <authorList>
            <consortium name="ELIXIR-Norway"/>
            <consortium name="Elixir Norway"/>
        </authorList>
    </citation>
    <scope>NUCLEOTIDE SEQUENCE</scope>
</reference>
<feature type="compositionally biased region" description="Low complexity" evidence="7">
    <location>
        <begin position="504"/>
        <end position="515"/>
    </location>
</feature>
<gene>
    <name evidence="10" type="ORF">CSSPTR1EN2_LOCUS4491</name>
</gene>
<evidence type="ECO:0000259" key="9">
    <source>
        <dbReference type="PROSITE" id="PS51294"/>
    </source>
</evidence>
<feature type="region of interest" description="Disordered" evidence="7">
    <location>
        <begin position="469"/>
        <end position="515"/>
    </location>
</feature>
<protein>
    <submittedName>
        <fullName evidence="10">Uncharacterized protein</fullName>
    </submittedName>
</protein>
<proteinExistence type="predicted"/>
<evidence type="ECO:0000256" key="2">
    <source>
        <dbReference type="ARBA" id="ARBA00022737"/>
    </source>
</evidence>
<comment type="subcellular location">
    <subcellularLocation>
        <location evidence="1">Nucleus</location>
    </subcellularLocation>
</comment>
<dbReference type="SUPFAM" id="SSF46689">
    <property type="entry name" value="Homeodomain-like"/>
    <property type="match status" value="1"/>
</dbReference>
<keyword evidence="2" id="KW-0677">Repeat</keyword>
<evidence type="ECO:0000256" key="5">
    <source>
        <dbReference type="ARBA" id="ARBA00023163"/>
    </source>
</evidence>
<organism evidence="10 11">
    <name type="scientific">Sphagnum troendelagicum</name>
    <dbReference type="NCBI Taxonomy" id="128251"/>
    <lineage>
        <taxon>Eukaryota</taxon>
        <taxon>Viridiplantae</taxon>
        <taxon>Streptophyta</taxon>
        <taxon>Embryophyta</taxon>
        <taxon>Bryophyta</taxon>
        <taxon>Sphagnophytina</taxon>
        <taxon>Sphagnopsida</taxon>
        <taxon>Sphagnales</taxon>
        <taxon>Sphagnaceae</taxon>
        <taxon>Sphagnum</taxon>
    </lineage>
</organism>
<dbReference type="PROSITE" id="PS51294">
    <property type="entry name" value="HTH_MYB"/>
    <property type="match status" value="2"/>
</dbReference>
<feature type="region of interest" description="Disordered" evidence="7">
    <location>
        <begin position="577"/>
        <end position="601"/>
    </location>
</feature>
<dbReference type="Proteomes" id="UP001497512">
    <property type="component" value="Chromosome 12"/>
</dbReference>
<feature type="domain" description="HTH myb-type" evidence="9">
    <location>
        <begin position="66"/>
        <end position="116"/>
    </location>
</feature>
<evidence type="ECO:0000256" key="6">
    <source>
        <dbReference type="ARBA" id="ARBA00023242"/>
    </source>
</evidence>
<dbReference type="InterPro" id="IPR017930">
    <property type="entry name" value="Myb_dom"/>
</dbReference>
<dbReference type="PANTHER" id="PTHR47997">
    <property type="entry name" value="MYB DOMAIN PROTEIN 55"/>
    <property type="match status" value="1"/>
</dbReference>
<sequence>MGRHSCCHKQKLKKGLWSPEEDERLVQYITTYGHGCWSAVPKQAGLQRCGKSCRLRWINYLRPDLKRGGFSSAEEKLIIDLHAGLGNRWSQIATQLPGRTDNEIKNFWNSCIKKKLRQVGIDPNTHELIGATTSAASHVANPGNSATSNPQYNKLVDTGSSAITMQSSFGNFNSRFVINQDFKAAESQGNGSLLVNQVQGNYQGLSTMQNMFFGPPARNSQLEMNSGKKFENEYNRGRFTGHNLQGQSAFQGSNTSPALCTDNLLERLMLSSKQSGMQYLTPKVPTLQGFEPMRNCTNLIQNRDPTHDEAGRSAIKAESVTQCPTTMVPNAFNPVFWLLQGSGNGSSQPDQSSASFGTHPPHDLDEILPPLKQAGSIILTSEGDSISAQSGRVCQEIHQMKSGHFGHPDFYASTVDQDHGDLSSITASIAQGKDRSGGIPSHQLQFFLSSMLEDSRGELHQEVADMQNNSNEMSSQADGRGRQVTHNHWDSSISTSTSNNREATPSTTNTTTQQSGLFESNLMWANFQEKGESDHQQDQVVAETSDIVSGDSDQISAPFLPESEGDTVMQWCSNLTTLPGPGDDHQQPPAAPSASGGPPVPLAMISPWQMHQAGPPDLYDTRTAPVAAPYMSQELRRMAAVLDQI</sequence>
<dbReference type="InterPro" id="IPR001005">
    <property type="entry name" value="SANT/Myb"/>
</dbReference>
<dbReference type="PROSITE" id="PS50090">
    <property type="entry name" value="MYB_LIKE"/>
    <property type="match status" value="2"/>
</dbReference>
<feature type="domain" description="Myb-like" evidence="8">
    <location>
        <begin position="62"/>
        <end position="112"/>
    </location>
</feature>
<dbReference type="CDD" id="cd00167">
    <property type="entry name" value="SANT"/>
    <property type="match status" value="2"/>
</dbReference>
<dbReference type="EMBL" id="OZ019904">
    <property type="protein sequence ID" value="CAK9198547.1"/>
    <property type="molecule type" value="Genomic_DNA"/>
</dbReference>
<feature type="compositionally biased region" description="Polar residues" evidence="7">
    <location>
        <begin position="345"/>
        <end position="356"/>
    </location>
</feature>
<evidence type="ECO:0000259" key="8">
    <source>
        <dbReference type="PROSITE" id="PS50090"/>
    </source>
</evidence>
<name>A0ABP0TK25_9BRYO</name>
<evidence type="ECO:0000256" key="3">
    <source>
        <dbReference type="ARBA" id="ARBA00023015"/>
    </source>
</evidence>
<evidence type="ECO:0000313" key="11">
    <source>
        <dbReference type="Proteomes" id="UP001497512"/>
    </source>
</evidence>
<accession>A0ABP0TK25</accession>
<dbReference type="InterPro" id="IPR051953">
    <property type="entry name" value="Plant_SW-associated_TFs"/>
</dbReference>
<keyword evidence="3" id="KW-0805">Transcription regulation</keyword>
<dbReference type="Pfam" id="PF00249">
    <property type="entry name" value="Myb_DNA-binding"/>
    <property type="match status" value="2"/>
</dbReference>
<keyword evidence="4" id="KW-0238">DNA-binding</keyword>
<keyword evidence="5" id="KW-0804">Transcription</keyword>
<keyword evidence="6" id="KW-0539">Nucleus</keyword>
<evidence type="ECO:0000256" key="7">
    <source>
        <dbReference type="SAM" id="MobiDB-lite"/>
    </source>
</evidence>
<evidence type="ECO:0000256" key="4">
    <source>
        <dbReference type="ARBA" id="ARBA00023125"/>
    </source>
</evidence>
<evidence type="ECO:0000313" key="10">
    <source>
        <dbReference type="EMBL" id="CAK9198547.1"/>
    </source>
</evidence>
<feature type="domain" description="Myb-like" evidence="8">
    <location>
        <begin position="9"/>
        <end position="61"/>
    </location>
</feature>
<dbReference type="InterPro" id="IPR009057">
    <property type="entry name" value="Homeodomain-like_sf"/>
</dbReference>
<dbReference type="SMART" id="SM00717">
    <property type="entry name" value="SANT"/>
    <property type="match status" value="2"/>
</dbReference>
<dbReference type="Gene3D" id="1.10.10.60">
    <property type="entry name" value="Homeodomain-like"/>
    <property type="match status" value="2"/>
</dbReference>
<feature type="region of interest" description="Disordered" evidence="7">
    <location>
        <begin position="342"/>
        <end position="365"/>
    </location>
</feature>
<evidence type="ECO:0000256" key="1">
    <source>
        <dbReference type="ARBA" id="ARBA00004123"/>
    </source>
</evidence>
<feature type="compositionally biased region" description="Polar residues" evidence="7">
    <location>
        <begin position="484"/>
        <end position="503"/>
    </location>
</feature>